<comment type="caution">
    <text evidence="7">The sequence shown here is derived from an EMBL/GenBank/DDBJ whole genome shotgun (WGS) entry which is preliminary data.</text>
</comment>
<accession>A0A5M3WXI9</accession>
<feature type="transmembrane region" description="Helical" evidence="6">
    <location>
        <begin position="266"/>
        <end position="287"/>
    </location>
</feature>
<feature type="transmembrane region" description="Helical" evidence="6">
    <location>
        <begin position="352"/>
        <end position="375"/>
    </location>
</feature>
<dbReference type="PANTHER" id="PTHR23513">
    <property type="entry name" value="INTEGRAL MEMBRANE EFFLUX PROTEIN-RELATED"/>
    <property type="match status" value="1"/>
</dbReference>
<feature type="transmembrane region" description="Helical" evidence="6">
    <location>
        <begin position="32"/>
        <end position="55"/>
    </location>
</feature>
<comment type="subcellular location">
    <subcellularLocation>
        <location evidence="1">Cell membrane</location>
        <topology evidence="1">Multi-pass membrane protein</topology>
    </subcellularLocation>
</comment>
<keyword evidence="5 6" id="KW-0472">Membrane</keyword>
<protein>
    <submittedName>
        <fullName evidence="7">MFS transporter</fullName>
    </submittedName>
</protein>
<evidence type="ECO:0000313" key="7">
    <source>
        <dbReference type="EMBL" id="GES10858.1"/>
    </source>
</evidence>
<dbReference type="PANTHER" id="PTHR23513:SF11">
    <property type="entry name" value="STAPHYLOFERRIN A TRANSPORTER"/>
    <property type="match status" value="1"/>
</dbReference>
<dbReference type="InterPro" id="IPR036259">
    <property type="entry name" value="MFS_trans_sf"/>
</dbReference>
<feature type="transmembrane region" description="Helical" evidence="6">
    <location>
        <begin position="322"/>
        <end position="340"/>
    </location>
</feature>
<feature type="transmembrane region" description="Helical" evidence="6">
    <location>
        <begin position="67"/>
        <end position="87"/>
    </location>
</feature>
<organism evidence="7 8">
    <name type="scientific">Acrocarpospora macrocephala</name>
    <dbReference type="NCBI Taxonomy" id="150177"/>
    <lineage>
        <taxon>Bacteria</taxon>
        <taxon>Bacillati</taxon>
        <taxon>Actinomycetota</taxon>
        <taxon>Actinomycetes</taxon>
        <taxon>Streptosporangiales</taxon>
        <taxon>Streptosporangiaceae</taxon>
        <taxon>Acrocarpospora</taxon>
    </lineage>
</organism>
<feature type="transmembrane region" description="Helical" evidence="6">
    <location>
        <begin position="299"/>
        <end position="316"/>
    </location>
</feature>
<dbReference type="EMBL" id="BLAE01000025">
    <property type="protein sequence ID" value="GES10858.1"/>
    <property type="molecule type" value="Genomic_DNA"/>
</dbReference>
<evidence type="ECO:0000256" key="4">
    <source>
        <dbReference type="ARBA" id="ARBA00022989"/>
    </source>
</evidence>
<feature type="transmembrane region" description="Helical" evidence="6">
    <location>
        <begin position="381"/>
        <end position="402"/>
    </location>
</feature>
<keyword evidence="8" id="KW-1185">Reference proteome</keyword>
<feature type="transmembrane region" description="Helical" evidence="6">
    <location>
        <begin position="186"/>
        <end position="204"/>
    </location>
</feature>
<sequence>MENAPAGAVGLESIPERAATFREVFSVAEFRVLFAGQLLMVLGESVKMLAVSVLVYTQTESAGLSAAAYMIGFLPHAVGGVFLLSLADRLRPRPVIVAGEILRVAVCLVLAFAGLSVWAMLAVVLVTSVPASIFAAARNAILPDILAGDGFVLGRAIFTMTAAGAQIAGMAVGGGVLALIGPNHALLLTASLSSCGALVLRFGLRDRAARAVAATAGVVRASLRVNVALLADRRVRGLMLAGWVPIMFMVGAEAVFIPYFTERGTASAAGIVLAVTAAGMGVGEFVVGRFAPPALRERLTLPLVVLLGLPLLGFLVEPGPLAAAGLAFLAGSALSYNLGLQRRFVEAVPGETLGQAFGLSQSGMMTCQALGGVIAGGMAELTGPAPAIALSGVAVLLSAIALRKHL</sequence>
<name>A0A5M3WXI9_9ACTN</name>
<evidence type="ECO:0000256" key="2">
    <source>
        <dbReference type="ARBA" id="ARBA00022475"/>
    </source>
</evidence>
<evidence type="ECO:0000256" key="1">
    <source>
        <dbReference type="ARBA" id="ARBA00004651"/>
    </source>
</evidence>
<evidence type="ECO:0000256" key="5">
    <source>
        <dbReference type="ARBA" id="ARBA00023136"/>
    </source>
</evidence>
<dbReference type="Proteomes" id="UP000331127">
    <property type="component" value="Unassembled WGS sequence"/>
</dbReference>
<dbReference type="AlphaFoldDB" id="A0A5M3WXI9"/>
<feature type="transmembrane region" description="Helical" evidence="6">
    <location>
        <begin position="157"/>
        <end position="180"/>
    </location>
</feature>
<gene>
    <name evidence="7" type="ORF">Amac_044550</name>
</gene>
<evidence type="ECO:0000256" key="3">
    <source>
        <dbReference type="ARBA" id="ARBA00022692"/>
    </source>
</evidence>
<dbReference type="GO" id="GO:0022857">
    <property type="term" value="F:transmembrane transporter activity"/>
    <property type="evidence" value="ECO:0007669"/>
    <property type="project" value="InterPro"/>
</dbReference>
<keyword evidence="2" id="KW-1003">Cell membrane</keyword>
<dbReference type="Pfam" id="PF07690">
    <property type="entry name" value="MFS_1"/>
    <property type="match status" value="1"/>
</dbReference>
<dbReference type="SUPFAM" id="SSF103473">
    <property type="entry name" value="MFS general substrate transporter"/>
    <property type="match status" value="1"/>
</dbReference>
<dbReference type="CDD" id="cd06173">
    <property type="entry name" value="MFS_MefA_like"/>
    <property type="match status" value="1"/>
</dbReference>
<dbReference type="InterPro" id="IPR011701">
    <property type="entry name" value="MFS"/>
</dbReference>
<reference evidence="7 8" key="1">
    <citation type="submission" date="2019-10" db="EMBL/GenBank/DDBJ databases">
        <title>Whole genome shotgun sequence of Acrocarpospora macrocephala NBRC 16266.</title>
        <authorList>
            <person name="Ichikawa N."/>
            <person name="Kimura A."/>
            <person name="Kitahashi Y."/>
            <person name="Komaki H."/>
            <person name="Oguchi A."/>
        </authorList>
    </citation>
    <scope>NUCLEOTIDE SEQUENCE [LARGE SCALE GENOMIC DNA]</scope>
    <source>
        <strain evidence="7 8">NBRC 16266</strain>
    </source>
</reference>
<proteinExistence type="predicted"/>
<evidence type="ECO:0000256" key="6">
    <source>
        <dbReference type="SAM" id="Phobius"/>
    </source>
</evidence>
<keyword evidence="4 6" id="KW-1133">Transmembrane helix</keyword>
<dbReference type="Gene3D" id="1.20.1250.20">
    <property type="entry name" value="MFS general substrate transporter like domains"/>
    <property type="match status" value="1"/>
</dbReference>
<keyword evidence="3 6" id="KW-0812">Transmembrane</keyword>
<dbReference type="GO" id="GO:0005886">
    <property type="term" value="C:plasma membrane"/>
    <property type="evidence" value="ECO:0007669"/>
    <property type="project" value="UniProtKB-SubCell"/>
</dbReference>
<evidence type="ECO:0000313" key="8">
    <source>
        <dbReference type="Proteomes" id="UP000331127"/>
    </source>
</evidence>
<feature type="transmembrane region" description="Helical" evidence="6">
    <location>
        <begin position="238"/>
        <end position="260"/>
    </location>
</feature>